<dbReference type="SUPFAM" id="SSF52266">
    <property type="entry name" value="SGNH hydrolase"/>
    <property type="match status" value="1"/>
</dbReference>
<evidence type="ECO:0000313" key="1">
    <source>
        <dbReference type="EMBL" id="QCY70154.1"/>
    </source>
</evidence>
<dbReference type="OrthoDB" id="9764164at2"/>
<dbReference type="RefSeq" id="WP_139066716.1">
    <property type="nucleotide sequence ID" value="NZ_CP040812.1"/>
</dbReference>
<keyword evidence="2" id="KW-1185">Reference proteome</keyword>
<dbReference type="AlphaFoldDB" id="A0A5B7X3P5"/>
<name>A0A5B7X3P5_9FLAO</name>
<evidence type="ECO:0000313" key="2">
    <source>
        <dbReference type="Proteomes" id="UP000309016"/>
    </source>
</evidence>
<proteinExistence type="predicted"/>
<gene>
    <name evidence="1" type="ORF">FHG64_12480</name>
</gene>
<accession>A0A5B7X3P5</accession>
<dbReference type="EMBL" id="CP040812">
    <property type="protein sequence ID" value="QCY70154.1"/>
    <property type="molecule type" value="Genomic_DNA"/>
</dbReference>
<organism evidence="1 2">
    <name type="scientific">Antarcticibacterium flavum</name>
    <dbReference type="NCBI Taxonomy" id="2058175"/>
    <lineage>
        <taxon>Bacteria</taxon>
        <taxon>Pseudomonadati</taxon>
        <taxon>Bacteroidota</taxon>
        <taxon>Flavobacteriia</taxon>
        <taxon>Flavobacteriales</taxon>
        <taxon>Flavobacteriaceae</taxon>
        <taxon>Antarcticibacterium</taxon>
    </lineage>
</organism>
<dbReference type="InterPro" id="IPR036514">
    <property type="entry name" value="SGNH_hydro_sf"/>
</dbReference>
<dbReference type="GO" id="GO:0016788">
    <property type="term" value="F:hydrolase activity, acting on ester bonds"/>
    <property type="evidence" value="ECO:0007669"/>
    <property type="project" value="UniProtKB-ARBA"/>
</dbReference>
<reference evidence="1 2" key="1">
    <citation type="submission" date="2019-06" db="EMBL/GenBank/DDBJ databases">
        <title>Complete genome sequence of Antarcticibacterium flavum KCTC 52984T from an Antarctic marine sediment.</title>
        <authorList>
            <person name="Lee Y.M."/>
            <person name="Shin S.C."/>
        </authorList>
    </citation>
    <scope>NUCLEOTIDE SEQUENCE [LARGE SCALE GENOMIC DNA]</scope>
    <source>
        <strain evidence="1 2">KCTC 52984</strain>
    </source>
</reference>
<dbReference type="Proteomes" id="UP000309016">
    <property type="component" value="Chromosome"/>
</dbReference>
<protein>
    <submittedName>
        <fullName evidence="1">G-D-S-L family lipolytic protein</fullName>
    </submittedName>
</protein>
<sequence length="520" mass="54588">MKNYLKFLPLLALGFVACEPELENPIDEPGFYSSGEADFTNYVALGNSLTAGYADGALYITGQENSYPNILAQQFEKVQQTNEFTQPLMADNAGGLLAAGTQITTNRRILAVGSSGNPSPVIYNVAPTTDITNVLSGPFGNLGAPGAKSYHLVAPGYGDITGVAAGTANPYFVRFASSPQATVLEDALAQDPTFFSLWIGNNDVLGYATSGGVGEDRTGNMDPTSYGSNDITDPNVFAAVYSQMVTALTANGAEGVLINIPDVTAVPYFTTVPNNALALDAATAGNLTGFFQAVAGIFTQGLIAQGVPAPQAQALASQYAITFNEGPNRFLIDVPVSQSNPLGFRQMTAEEMLVLTIDQAALAQGYGSVRLTPEVMQVLGILQQGGQPTQEQAQLVLDAVDGIDDKDALDMEEIANIKAATTAYNNTIRQVAQANGLAHVDTNRLLTQMANGGIPYDAGVVTSTFVTGGAYSLDGVHPTPRGYAVIANEIIENINQTYNATVPRVNVGNYPTVTISNNPQ</sequence>
<dbReference type="PROSITE" id="PS51257">
    <property type="entry name" value="PROKAR_LIPOPROTEIN"/>
    <property type="match status" value="1"/>
</dbReference>
<dbReference type="KEGG" id="afla:FHG64_12480"/>
<dbReference type="Gene3D" id="3.40.50.1110">
    <property type="entry name" value="SGNH hydrolase"/>
    <property type="match status" value="2"/>
</dbReference>